<dbReference type="Pfam" id="PF02540">
    <property type="entry name" value="NAD_synthase"/>
    <property type="match status" value="1"/>
</dbReference>
<proteinExistence type="inferred from homology"/>
<evidence type="ECO:0000256" key="2">
    <source>
        <dbReference type="ARBA" id="ARBA00007145"/>
    </source>
</evidence>
<evidence type="ECO:0000259" key="8">
    <source>
        <dbReference type="PROSITE" id="PS50263"/>
    </source>
</evidence>
<dbReference type="PROSITE" id="PS50263">
    <property type="entry name" value="CN_HYDROLASE"/>
    <property type="match status" value="1"/>
</dbReference>
<keyword evidence="10" id="KW-1185">Reference proteome</keyword>
<dbReference type="PANTHER" id="PTHR23090:SF9">
    <property type="entry name" value="GLUTAMINE-DEPENDENT NAD(+) SYNTHETASE"/>
    <property type="match status" value="1"/>
</dbReference>
<dbReference type="AlphaFoldDB" id="A0A9P4LH51"/>
<dbReference type="InterPro" id="IPR036526">
    <property type="entry name" value="C-N_Hydrolase_sf"/>
</dbReference>
<evidence type="ECO:0000256" key="4">
    <source>
        <dbReference type="ARBA" id="ARBA00022741"/>
    </source>
</evidence>
<keyword evidence="5 7" id="KW-0067">ATP-binding</keyword>
<organism evidence="9 10">
    <name type="scientific">Setomelanomma holmii</name>
    <dbReference type="NCBI Taxonomy" id="210430"/>
    <lineage>
        <taxon>Eukaryota</taxon>
        <taxon>Fungi</taxon>
        <taxon>Dikarya</taxon>
        <taxon>Ascomycota</taxon>
        <taxon>Pezizomycotina</taxon>
        <taxon>Dothideomycetes</taxon>
        <taxon>Pleosporomycetidae</taxon>
        <taxon>Pleosporales</taxon>
        <taxon>Pleosporineae</taxon>
        <taxon>Phaeosphaeriaceae</taxon>
        <taxon>Setomelanomma</taxon>
    </lineage>
</organism>
<dbReference type="PANTHER" id="PTHR23090">
    <property type="entry name" value="NH 3 /GLUTAMINE-DEPENDENT NAD + SYNTHETASE"/>
    <property type="match status" value="1"/>
</dbReference>
<dbReference type="InterPro" id="IPR003010">
    <property type="entry name" value="C-N_Hydrolase"/>
</dbReference>
<dbReference type="Pfam" id="PF00795">
    <property type="entry name" value="CN_hydrolase"/>
    <property type="match status" value="1"/>
</dbReference>
<dbReference type="GO" id="GO:0004359">
    <property type="term" value="F:glutaminase activity"/>
    <property type="evidence" value="ECO:0007669"/>
    <property type="project" value="InterPro"/>
</dbReference>
<feature type="domain" description="CN hydrolase" evidence="8">
    <location>
        <begin position="5"/>
        <end position="272"/>
    </location>
</feature>
<comment type="caution">
    <text evidence="9">The sequence shown here is derived from an EMBL/GenBank/DDBJ whole genome shotgun (WGS) entry which is preliminary data.</text>
</comment>
<dbReference type="InterPro" id="IPR014729">
    <property type="entry name" value="Rossmann-like_a/b/a_fold"/>
</dbReference>
<evidence type="ECO:0000256" key="3">
    <source>
        <dbReference type="ARBA" id="ARBA00022598"/>
    </source>
</evidence>
<dbReference type="PIRSF" id="PIRSF006630">
    <property type="entry name" value="NADS_GAT"/>
    <property type="match status" value="1"/>
</dbReference>
<dbReference type="InterPro" id="IPR014445">
    <property type="entry name" value="Gln-dep_NAD_synthase"/>
</dbReference>
<evidence type="ECO:0000256" key="7">
    <source>
        <dbReference type="PIRNR" id="PIRNR006630"/>
    </source>
</evidence>
<name>A0A9P4LH51_9PLEO</name>
<gene>
    <name evidence="9" type="ORF">EK21DRAFT_77822</name>
</gene>
<dbReference type="EMBL" id="ML978282">
    <property type="protein sequence ID" value="KAF2024870.1"/>
    <property type="molecule type" value="Genomic_DNA"/>
</dbReference>
<comment type="pathway">
    <text evidence="1 7">Cofactor biosynthesis; NAD(+) biosynthesis; NAD(+) from deamido-NAD(+) (L-Gln route): step 1/1.</text>
</comment>
<reference evidence="9" key="1">
    <citation type="journal article" date="2020" name="Stud. Mycol.">
        <title>101 Dothideomycetes genomes: a test case for predicting lifestyles and emergence of pathogens.</title>
        <authorList>
            <person name="Haridas S."/>
            <person name="Albert R."/>
            <person name="Binder M."/>
            <person name="Bloem J."/>
            <person name="Labutti K."/>
            <person name="Salamov A."/>
            <person name="Andreopoulos B."/>
            <person name="Baker S."/>
            <person name="Barry K."/>
            <person name="Bills G."/>
            <person name="Bluhm B."/>
            <person name="Cannon C."/>
            <person name="Castanera R."/>
            <person name="Culley D."/>
            <person name="Daum C."/>
            <person name="Ezra D."/>
            <person name="Gonzalez J."/>
            <person name="Henrissat B."/>
            <person name="Kuo A."/>
            <person name="Liang C."/>
            <person name="Lipzen A."/>
            <person name="Lutzoni F."/>
            <person name="Magnuson J."/>
            <person name="Mondo S."/>
            <person name="Nolan M."/>
            <person name="Ohm R."/>
            <person name="Pangilinan J."/>
            <person name="Park H.-J."/>
            <person name="Ramirez L."/>
            <person name="Alfaro M."/>
            <person name="Sun H."/>
            <person name="Tritt A."/>
            <person name="Yoshinaga Y."/>
            <person name="Zwiers L.-H."/>
            <person name="Turgeon B."/>
            <person name="Goodwin S."/>
            <person name="Spatafora J."/>
            <person name="Crous P."/>
            <person name="Grigoriev I."/>
        </authorList>
    </citation>
    <scope>NUCLEOTIDE SEQUENCE</scope>
    <source>
        <strain evidence="9">CBS 110217</strain>
    </source>
</reference>
<evidence type="ECO:0000256" key="6">
    <source>
        <dbReference type="ARBA" id="ARBA00023027"/>
    </source>
</evidence>
<keyword evidence="6 7" id="KW-0520">NAD</keyword>
<evidence type="ECO:0000313" key="9">
    <source>
        <dbReference type="EMBL" id="KAF2024870.1"/>
    </source>
</evidence>
<dbReference type="GO" id="GO:0003952">
    <property type="term" value="F:NAD+ synthase (glutamine-hydrolyzing) activity"/>
    <property type="evidence" value="ECO:0007669"/>
    <property type="project" value="UniProtKB-UniRule"/>
</dbReference>
<dbReference type="GO" id="GO:0005737">
    <property type="term" value="C:cytoplasm"/>
    <property type="evidence" value="ECO:0007669"/>
    <property type="project" value="InterPro"/>
</dbReference>
<dbReference type="FunFam" id="3.40.50.620:FF:000036">
    <property type="entry name" value="Glutamine-dependent NAD(+) synthetase"/>
    <property type="match status" value="1"/>
</dbReference>
<dbReference type="GO" id="GO:0009435">
    <property type="term" value="P:NAD+ biosynthetic process"/>
    <property type="evidence" value="ECO:0007669"/>
    <property type="project" value="UniProtKB-UniRule"/>
</dbReference>
<evidence type="ECO:0000313" key="10">
    <source>
        <dbReference type="Proteomes" id="UP000799777"/>
    </source>
</evidence>
<dbReference type="SUPFAM" id="SSF56317">
    <property type="entry name" value="Carbon-nitrogen hydrolase"/>
    <property type="match status" value="1"/>
</dbReference>
<dbReference type="InterPro" id="IPR022310">
    <property type="entry name" value="NAD/GMP_synthase"/>
</dbReference>
<dbReference type="EC" id="6.3.5.1" evidence="7"/>
<dbReference type="CDD" id="cd00553">
    <property type="entry name" value="NAD_synthase"/>
    <property type="match status" value="1"/>
</dbReference>
<comment type="catalytic activity">
    <reaction evidence="7">
        <text>deamido-NAD(+) + L-glutamine + ATP + H2O = L-glutamate + AMP + diphosphate + NAD(+) + H(+)</text>
        <dbReference type="Rhea" id="RHEA:24384"/>
        <dbReference type="ChEBI" id="CHEBI:15377"/>
        <dbReference type="ChEBI" id="CHEBI:15378"/>
        <dbReference type="ChEBI" id="CHEBI:29985"/>
        <dbReference type="ChEBI" id="CHEBI:30616"/>
        <dbReference type="ChEBI" id="CHEBI:33019"/>
        <dbReference type="ChEBI" id="CHEBI:57540"/>
        <dbReference type="ChEBI" id="CHEBI:58359"/>
        <dbReference type="ChEBI" id="CHEBI:58437"/>
        <dbReference type="ChEBI" id="CHEBI:456215"/>
        <dbReference type="EC" id="6.3.5.1"/>
    </reaction>
</comment>
<dbReference type="InterPro" id="IPR003694">
    <property type="entry name" value="NAD_synthase"/>
</dbReference>
<dbReference type="Proteomes" id="UP000799777">
    <property type="component" value="Unassembled WGS sequence"/>
</dbReference>
<dbReference type="Gene3D" id="3.40.50.620">
    <property type="entry name" value="HUPs"/>
    <property type="match status" value="1"/>
</dbReference>
<accession>A0A9P4LH51</accession>
<protein>
    <recommendedName>
        <fullName evidence="7">Glutamine-dependent NAD(+) synthetase</fullName>
        <ecNumber evidence="7">6.3.5.1</ecNumber>
    </recommendedName>
    <alternativeName>
        <fullName evidence="7">NAD(+) synthase [glutamine-hydrolyzing]</fullName>
    </alternativeName>
</protein>
<keyword evidence="3 7" id="KW-0436">Ligase</keyword>
<dbReference type="OrthoDB" id="2020662at2759"/>
<dbReference type="CDD" id="cd07570">
    <property type="entry name" value="GAT_Gln-NAD-synth"/>
    <property type="match status" value="1"/>
</dbReference>
<dbReference type="NCBIfam" id="TIGR00552">
    <property type="entry name" value="nadE"/>
    <property type="match status" value="1"/>
</dbReference>
<dbReference type="GO" id="GO:0005524">
    <property type="term" value="F:ATP binding"/>
    <property type="evidence" value="ECO:0007669"/>
    <property type="project" value="UniProtKB-UniRule"/>
</dbReference>
<dbReference type="SUPFAM" id="SSF52402">
    <property type="entry name" value="Adenine nucleotide alpha hydrolases-like"/>
    <property type="match status" value="1"/>
</dbReference>
<dbReference type="Gene3D" id="3.60.110.10">
    <property type="entry name" value="Carbon-nitrogen hydrolase"/>
    <property type="match status" value="1"/>
</dbReference>
<evidence type="ECO:0000256" key="1">
    <source>
        <dbReference type="ARBA" id="ARBA00005188"/>
    </source>
</evidence>
<sequence>MGRSIVVATCSLNQWALDWEGNLTRIKQSIRDAKAREARLRVGPELEICGYGCLDHFLESDTYLHCWEMLLDILTDPDCHGILLDIGMPVEHGRSRYNCRIIAFDGKILLIRPKLCGAGEGIRKNRYFATWDSPSRVENFTLPNSIASVRSTVPFGDAVICSTDVCSASLSYDELLTHTAPQAVASQDEATIYTISAANDHHLGSFKLRVSDLCKVSRDMGGVLLYANQRGCDGDRIYYEGCAMIFVNGGLVAQGTQFSLEDVEVITAEIDLDACRALQNQACSPKIHPRMRLEHELCIKYDNCLKSTSNDRIEPSVYHANAEIGMGPACWLWDYLRRSNAVGFLVPLSGGIDSCSTATIVFSMCRIVVDAISAGNAQVKADMQRIVGVSGSLPKTPHELCHRILHTVYMGVSGISSEETRSRALRLAESIHSYHTDMDIDNVYHAEKDLLRQYLGCAPGFDGGPAQNLALQNIQARIRMVTAYYFAQMLPSTRGRPGASTLLVLGSVGVEECLRGNLTKHDCSSADLSPIGSFLKTEIRHFIRWARTAFELPVLIEFLDATPTAELEPSRFGQCDAKDMGMTHQELSTFAKMRKEMRLGPFSMFKQLLSSWRGDKTPDDIAHVVKKFHSFYGINRHKMSTMTPAYHAGEIDPDNNRYDRRPLLYPAFYGSWICKRIDEEAERAWGKDA</sequence>
<keyword evidence="4 7" id="KW-0547">Nucleotide-binding</keyword>
<evidence type="ECO:0000256" key="5">
    <source>
        <dbReference type="ARBA" id="ARBA00022840"/>
    </source>
</evidence>
<comment type="similarity">
    <text evidence="2 7">In the C-terminal section; belongs to the NAD synthetase family.</text>
</comment>